<dbReference type="PANTHER" id="PTHR37610">
    <property type="entry name" value="CCHC-TYPE DOMAIN-CONTAINING PROTEIN"/>
    <property type="match status" value="1"/>
</dbReference>
<evidence type="ECO:0000313" key="3">
    <source>
        <dbReference type="EMBL" id="RVX21091.1"/>
    </source>
</evidence>
<gene>
    <name evidence="3" type="ORF">CK203_002042</name>
</gene>
<reference evidence="3 4" key="1">
    <citation type="journal article" date="2018" name="PLoS Genet.">
        <title>Population sequencing reveals clonal diversity and ancestral inbreeding in the grapevine cultivar Chardonnay.</title>
        <authorList>
            <person name="Roach M.J."/>
            <person name="Johnson D.L."/>
            <person name="Bohlmann J."/>
            <person name="van Vuuren H.J."/>
            <person name="Jones S.J."/>
            <person name="Pretorius I.S."/>
            <person name="Schmidt S.A."/>
            <person name="Borneman A.R."/>
        </authorList>
    </citation>
    <scope>NUCLEOTIDE SEQUENCE [LARGE SCALE GENOMIC DNA]</scope>
    <source>
        <strain evidence="4">cv. Chardonnay</strain>
        <tissue evidence="3">Leaf</tissue>
    </source>
</reference>
<name>A0A438KIQ0_VITVI</name>
<sequence>MTSNKLDGTNYSTWSQFVKLYVTRKEKLGYLTGEKKQPAISNPFFSTWVKENAMLMSWLLNSMTLILVHLSSDFLQLTLFGMLWLKHILMVFLDYRFRECLIPLTSSMSLSIALHLPYLSINLVPISQITKSLKCLVTFFETHCVCQDLITGVKIGLGKERGDLYYLDMNCQDLDRQA</sequence>
<keyword evidence="1" id="KW-0812">Transmembrane</keyword>
<feature type="transmembrane region" description="Helical" evidence="1">
    <location>
        <begin position="53"/>
        <end position="70"/>
    </location>
</feature>
<organism evidence="3 4">
    <name type="scientific">Vitis vinifera</name>
    <name type="common">Grape</name>
    <dbReference type="NCBI Taxonomy" id="29760"/>
    <lineage>
        <taxon>Eukaryota</taxon>
        <taxon>Viridiplantae</taxon>
        <taxon>Streptophyta</taxon>
        <taxon>Embryophyta</taxon>
        <taxon>Tracheophyta</taxon>
        <taxon>Spermatophyta</taxon>
        <taxon>Magnoliopsida</taxon>
        <taxon>eudicotyledons</taxon>
        <taxon>Gunneridae</taxon>
        <taxon>Pentapetalae</taxon>
        <taxon>rosids</taxon>
        <taxon>Vitales</taxon>
        <taxon>Vitaceae</taxon>
        <taxon>Viteae</taxon>
        <taxon>Vitis</taxon>
    </lineage>
</organism>
<dbReference type="Pfam" id="PF14244">
    <property type="entry name" value="Retrotran_gag_3"/>
    <property type="match status" value="1"/>
</dbReference>
<accession>A0A438KIQ0</accession>
<evidence type="ECO:0000313" key="4">
    <source>
        <dbReference type="Proteomes" id="UP000288805"/>
    </source>
</evidence>
<dbReference type="Proteomes" id="UP000288805">
    <property type="component" value="Unassembled WGS sequence"/>
</dbReference>
<proteinExistence type="predicted"/>
<dbReference type="InterPro" id="IPR029472">
    <property type="entry name" value="Copia-like_N"/>
</dbReference>
<keyword evidence="1" id="KW-0472">Membrane</keyword>
<comment type="caution">
    <text evidence="3">The sequence shown here is derived from an EMBL/GenBank/DDBJ whole genome shotgun (WGS) entry which is preliminary data.</text>
</comment>
<protein>
    <recommendedName>
        <fullName evidence="2">Retrotransposon Copia-like N-terminal domain-containing protein</fullName>
    </recommendedName>
</protein>
<dbReference type="EMBL" id="QGNW01000005">
    <property type="protein sequence ID" value="RVX21091.1"/>
    <property type="molecule type" value="Genomic_DNA"/>
</dbReference>
<evidence type="ECO:0000259" key="2">
    <source>
        <dbReference type="Pfam" id="PF14244"/>
    </source>
</evidence>
<keyword evidence="1" id="KW-1133">Transmembrane helix</keyword>
<dbReference type="AlphaFoldDB" id="A0A438KIQ0"/>
<dbReference type="PANTHER" id="PTHR37610:SF75">
    <property type="entry name" value="RETROTRANSPOSON COPIA-LIKE N-TERMINAL DOMAIN-CONTAINING PROTEIN"/>
    <property type="match status" value="1"/>
</dbReference>
<feature type="domain" description="Retrotransposon Copia-like N-terminal" evidence="2">
    <location>
        <begin position="2"/>
        <end position="39"/>
    </location>
</feature>
<evidence type="ECO:0000256" key="1">
    <source>
        <dbReference type="SAM" id="Phobius"/>
    </source>
</evidence>